<keyword evidence="2" id="KW-1185">Reference proteome</keyword>
<dbReference type="EMBL" id="LGRX02010124">
    <property type="protein sequence ID" value="KAK3270931.1"/>
    <property type="molecule type" value="Genomic_DNA"/>
</dbReference>
<comment type="caution">
    <text evidence="1">The sequence shown here is derived from an EMBL/GenBank/DDBJ whole genome shotgun (WGS) entry which is preliminary data.</text>
</comment>
<evidence type="ECO:0000313" key="2">
    <source>
        <dbReference type="Proteomes" id="UP001190700"/>
    </source>
</evidence>
<sequence>MSTESRTESGTLLAPVAAFGLDTSVKNNVQHVDDNRILFPVGRHLASFDLQSREMNFILESDKVAQIISLSISQNRKYLGVIEELEGGSSMQVVISPSKRPTFPLP</sequence>
<dbReference type="PANTHER" id="PTHR32215:SF0">
    <property type="entry name" value="CILIA- AND FLAGELLA-ASSOCIATED PROTEIN 57"/>
    <property type="match status" value="1"/>
</dbReference>
<name>A0AAE0L3M3_9CHLO</name>
<dbReference type="Proteomes" id="UP001190700">
    <property type="component" value="Unassembled WGS sequence"/>
</dbReference>
<gene>
    <name evidence="1" type="ORF">CYMTET_20695</name>
</gene>
<evidence type="ECO:0000313" key="1">
    <source>
        <dbReference type="EMBL" id="KAK3270931.1"/>
    </source>
</evidence>
<accession>A0AAE0L3M3</accession>
<proteinExistence type="predicted"/>
<organism evidence="1 2">
    <name type="scientific">Cymbomonas tetramitiformis</name>
    <dbReference type="NCBI Taxonomy" id="36881"/>
    <lineage>
        <taxon>Eukaryota</taxon>
        <taxon>Viridiplantae</taxon>
        <taxon>Chlorophyta</taxon>
        <taxon>Pyramimonadophyceae</taxon>
        <taxon>Pyramimonadales</taxon>
        <taxon>Pyramimonadaceae</taxon>
        <taxon>Cymbomonas</taxon>
    </lineage>
</organism>
<dbReference type="InterPro" id="IPR052993">
    <property type="entry name" value="CFA-57"/>
</dbReference>
<feature type="non-terminal residue" evidence="1">
    <location>
        <position position="106"/>
    </location>
</feature>
<reference evidence="1 2" key="1">
    <citation type="journal article" date="2015" name="Genome Biol. Evol.">
        <title>Comparative Genomics of a Bacterivorous Green Alga Reveals Evolutionary Causalities and Consequences of Phago-Mixotrophic Mode of Nutrition.</title>
        <authorList>
            <person name="Burns J.A."/>
            <person name="Paasch A."/>
            <person name="Narechania A."/>
            <person name="Kim E."/>
        </authorList>
    </citation>
    <scope>NUCLEOTIDE SEQUENCE [LARGE SCALE GENOMIC DNA]</scope>
    <source>
        <strain evidence="1 2">PLY_AMNH</strain>
    </source>
</reference>
<protein>
    <submittedName>
        <fullName evidence="1">Uncharacterized protein</fullName>
    </submittedName>
</protein>
<dbReference type="AlphaFoldDB" id="A0AAE0L3M3"/>
<dbReference type="PANTHER" id="PTHR32215">
    <property type="entry name" value="CILIA- AND FLAGELLA-ASSOCIATED PROTEIN 57"/>
    <property type="match status" value="1"/>
</dbReference>